<evidence type="ECO:0000256" key="15">
    <source>
        <dbReference type="PROSITE-ProRule" id="PRU00560"/>
    </source>
</evidence>
<keyword evidence="8 15" id="KW-0067">ATP-binding</keyword>
<accession>A0A660SIT2</accession>
<dbReference type="AlphaFoldDB" id="A0A660SIT2"/>
<comment type="caution">
    <text evidence="18">The sequence shown here is derived from an EMBL/GenBank/DDBJ whole genome shotgun (WGS) entry which is preliminary data.</text>
</comment>
<dbReference type="CDD" id="cd17932">
    <property type="entry name" value="DEXQc_UvrD"/>
    <property type="match status" value="1"/>
</dbReference>
<keyword evidence="5 15" id="KW-0378">Hydrolase</keyword>
<dbReference type="Gene3D" id="1.10.10.160">
    <property type="match status" value="1"/>
</dbReference>
<dbReference type="GO" id="GO:0005829">
    <property type="term" value="C:cytosol"/>
    <property type="evidence" value="ECO:0007669"/>
    <property type="project" value="TreeGrafter"/>
</dbReference>
<dbReference type="PROSITE" id="PS51217">
    <property type="entry name" value="UVRD_HELICASE_CTER"/>
    <property type="match status" value="1"/>
</dbReference>
<dbReference type="Pfam" id="PF12705">
    <property type="entry name" value="PDDEXK_1"/>
    <property type="match status" value="1"/>
</dbReference>
<dbReference type="GO" id="GO:0005524">
    <property type="term" value="F:ATP binding"/>
    <property type="evidence" value="ECO:0007669"/>
    <property type="project" value="UniProtKB-UniRule"/>
</dbReference>
<dbReference type="GO" id="GO:0004527">
    <property type="term" value="F:exonuclease activity"/>
    <property type="evidence" value="ECO:0007669"/>
    <property type="project" value="UniProtKB-KW"/>
</dbReference>
<evidence type="ECO:0000256" key="10">
    <source>
        <dbReference type="ARBA" id="ARBA00023204"/>
    </source>
</evidence>
<keyword evidence="9" id="KW-0238">DNA-binding</keyword>
<dbReference type="InterPro" id="IPR013986">
    <property type="entry name" value="DExx_box_DNA_helicase_dom_sf"/>
</dbReference>
<evidence type="ECO:0000256" key="7">
    <source>
        <dbReference type="ARBA" id="ARBA00022839"/>
    </source>
</evidence>
<protein>
    <recommendedName>
        <fullName evidence="13">DNA 3'-5' helicase</fullName>
        <ecNumber evidence="13">5.6.2.4</ecNumber>
    </recommendedName>
</protein>
<dbReference type="SUPFAM" id="SSF52540">
    <property type="entry name" value="P-loop containing nucleoside triphosphate hydrolases"/>
    <property type="match status" value="1"/>
</dbReference>
<dbReference type="Proteomes" id="UP000268469">
    <property type="component" value="Unassembled WGS sequence"/>
</dbReference>
<evidence type="ECO:0000256" key="6">
    <source>
        <dbReference type="ARBA" id="ARBA00022806"/>
    </source>
</evidence>
<dbReference type="InterPro" id="IPR000212">
    <property type="entry name" value="DNA_helicase_UvrD/REP"/>
</dbReference>
<feature type="domain" description="UvrD-like helicase C-terminal" evidence="17">
    <location>
        <begin position="296"/>
        <end position="582"/>
    </location>
</feature>
<dbReference type="Gene3D" id="3.40.50.300">
    <property type="entry name" value="P-loop containing nucleotide triphosphate hydrolases"/>
    <property type="match status" value="2"/>
</dbReference>
<feature type="binding site" evidence="15">
    <location>
        <begin position="28"/>
        <end position="35"/>
    </location>
    <ligand>
        <name>ATP</name>
        <dbReference type="ChEBI" id="CHEBI:30616"/>
    </ligand>
</feature>
<evidence type="ECO:0000256" key="12">
    <source>
        <dbReference type="ARBA" id="ARBA00034617"/>
    </source>
</evidence>
<evidence type="ECO:0000313" key="18">
    <source>
        <dbReference type="EMBL" id="RKX70698.1"/>
    </source>
</evidence>
<keyword evidence="7" id="KW-0269">Exonuclease</keyword>
<dbReference type="EMBL" id="QNBE01000030">
    <property type="protein sequence ID" value="RKX70698.1"/>
    <property type="molecule type" value="Genomic_DNA"/>
</dbReference>
<dbReference type="Pfam" id="PF13361">
    <property type="entry name" value="UvrD_C"/>
    <property type="match status" value="1"/>
</dbReference>
<gene>
    <name evidence="18" type="ORF">DRP53_04130</name>
</gene>
<dbReference type="PROSITE" id="PS51198">
    <property type="entry name" value="UVRD_HELICASE_ATP_BIND"/>
    <property type="match status" value="1"/>
</dbReference>
<evidence type="ECO:0000256" key="5">
    <source>
        <dbReference type="ARBA" id="ARBA00022801"/>
    </source>
</evidence>
<organism evidence="18 19">
    <name type="scientific">candidate division WOR-3 bacterium</name>
    <dbReference type="NCBI Taxonomy" id="2052148"/>
    <lineage>
        <taxon>Bacteria</taxon>
        <taxon>Bacteria division WOR-3</taxon>
    </lineage>
</organism>
<evidence type="ECO:0000259" key="17">
    <source>
        <dbReference type="PROSITE" id="PS51217"/>
    </source>
</evidence>
<sequence length="943" mass="109106">MPTMASARLDPDQKKVIQHREGPALVVAGPGSGKTLALIQRIARIIIKKWARPEEIVALTFTDAAATEMRERVDELVPYGYIQTFIGTFHSFAQRILTEFGPEVGIDPDLRIIANPELFLLVRENIFSFGLEEFLPISNPEKHIQRLLNHISRLKTEDISPEEYLEYAEKVEDPKLIEIGRFYQRLEGFLESRGLIDINGLITTTLKILRKRPDITQTLQDRFRFLLIDEFQDTNFAQYQLIKLLVGKDKNIMVVGDDDQSIFKFQGAAITNILTFKDDFPDARIYILKKNYRSLPELIQISYRLIRNNDPDRLEIRLGIDKRIEPVRSGQGEVKYFFFQSLDHEADEIAQLILKEHEQGIPYAEIAILIRNNRDADPIIRSLNFANIPWRFSGNRGLFDRKEIRLLLSFLHVIADPDDSVHLYNLLGSEFYQPKGIALNRASARARRRNESLFQVIADPEFLTTADAESRAAFERAVSDIERYSQLSMEETSGKVLFSYLKEKGYLKRLLDQGIEGEIKAKNISRFFDLINRIGGLIEIDRIPKVVEMIELLRKGGENPPVAEADLDLDAVNILTVHSAKGKEFTTVFIAGLYQGNFPTDPARRRAFEIPIPDDLLKEKLPKTSHLQEERRLFYVALTRARDRIYLSGSRDVGTKRPREPSQFIAEALDLHKRELEVMRRGRIDELKVSEEKPVYIKRKITRITPNQIDDYLTCPLKYKFIHDLRVQITRHHTVVFGMAIHAAIAYFLRAKLEKREPSLDRMIQVYRTNWSAEGFLSREHEELSFQRGIRMLTRFYHEEIGKPPPSLVEADFSFTFGDLRIVGRWDRVDLDDGGAVIDYKTSENVDQEKANREARESIQLMIYAMAFQATYGHLPERVELRFVDTGIVGRMKRIEEKIRKAEVMIAQTIEGIRSGRFDPKPKHLACRFCPYIDLCDYENKRC</sequence>
<evidence type="ECO:0000259" key="16">
    <source>
        <dbReference type="PROSITE" id="PS51198"/>
    </source>
</evidence>
<dbReference type="InterPro" id="IPR038726">
    <property type="entry name" value="PDDEXK_AddAB-type"/>
</dbReference>
<keyword evidence="4" id="KW-0227">DNA damage</keyword>
<evidence type="ECO:0000256" key="2">
    <source>
        <dbReference type="ARBA" id="ARBA00022722"/>
    </source>
</evidence>
<evidence type="ECO:0000256" key="9">
    <source>
        <dbReference type="ARBA" id="ARBA00023125"/>
    </source>
</evidence>
<keyword evidence="3 15" id="KW-0547">Nucleotide-binding</keyword>
<evidence type="ECO:0000256" key="3">
    <source>
        <dbReference type="ARBA" id="ARBA00022741"/>
    </source>
</evidence>
<keyword evidence="6 15" id="KW-0347">Helicase</keyword>
<evidence type="ECO:0000256" key="11">
    <source>
        <dbReference type="ARBA" id="ARBA00023235"/>
    </source>
</evidence>
<dbReference type="PANTHER" id="PTHR11070">
    <property type="entry name" value="UVRD / RECB / PCRA DNA HELICASE FAMILY MEMBER"/>
    <property type="match status" value="1"/>
</dbReference>
<dbReference type="Gene3D" id="1.10.486.10">
    <property type="entry name" value="PCRA, domain 4"/>
    <property type="match status" value="1"/>
</dbReference>
<dbReference type="Gene3D" id="3.90.320.10">
    <property type="match status" value="1"/>
</dbReference>
<comment type="similarity">
    <text evidence="1">Belongs to the helicase family. UvrD subfamily.</text>
</comment>
<dbReference type="InterPro" id="IPR014016">
    <property type="entry name" value="UvrD-like_ATP-bd"/>
</dbReference>
<keyword evidence="11" id="KW-0413">Isomerase</keyword>
<dbReference type="InterPro" id="IPR027417">
    <property type="entry name" value="P-loop_NTPase"/>
</dbReference>
<evidence type="ECO:0000256" key="13">
    <source>
        <dbReference type="ARBA" id="ARBA00034808"/>
    </source>
</evidence>
<evidence type="ECO:0000256" key="4">
    <source>
        <dbReference type="ARBA" id="ARBA00022763"/>
    </source>
</evidence>
<dbReference type="InterPro" id="IPR011604">
    <property type="entry name" value="PDDEXK-like_dom_sf"/>
</dbReference>
<evidence type="ECO:0000256" key="8">
    <source>
        <dbReference type="ARBA" id="ARBA00022840"/>
    </source>
</evidence>
<proteinExistence type="inferred from homology"/>
<dbReference type="Pfam" id="PF00580">
    <property type="entry name" value="UvrD-helicase"/>
    <property type="match status" value="1"/>
</dbReference>
<dbReference type="GO" id="GO:0003677">
    <property type="term" value="F:DNA binding"/>
    <property type="evidence" value="ECO:0007669"/>
    <property type="project" value="UniProtKB-KW"/>
</dbReference>
<dbReference type="EC" id="5.6.2.4" evidence="13"/>
<name>A0A660SIT2_UNCW3</name>
<keyword evidence="2" id="KW-0540">Nuclease</keyword>
<evidence type="ECO:0000256" key="14">
    <source>
        <dbReference type="ARBA" id="ARBA00048988"/>
    </source>
</evidence>
<keyword evidence="10" id="KW-0234">DNA repair</keyword>
<feature type="domain" description="UvrD-like helicase ATP-binding" evidence="16">
    <location>
        <begin position="7"/>
        <end position="295"/>
    </location>
</feature>
<evidence type="ECO:0000256" key="1">
    <source>
        <dbReference type="ARBA" id="ARBA00009922"/>
    </source>
</evidence>
<comment type="catalytic activity">
    <reaction evidence="12">
        <text>Couples ATP hydrolysis with the unwinding of duplex DNA by translocating in the 3'-5' direction.</text>
        <dbReference type="EC" id="5.6.2.4"/>
    </reaction>
</comment>
<reference evidence="18 19" key="1">
    <citation type="submission" date="2018-06" db="EMBL/GenBank/DDBJ databases">
        <title>Extensive metabolic versatility and redundancy in microbially diverse, dynamic hydrothermal sediments.</title>
        <authorList>
            <person name="Dombrowski N."/>
            <person name="Teske A."/>
            <person name="Baker B.J."/>
        </authorList>
    </citation>
    <scope>NUCLEOTIDE SEQUENCE [LARGE SCALE GENOMIC DNA]</scope>
    <source>
        <strain evidence="18">B36_G15</strain>
    </source>
</reference>
<evidence type="ECO:0000313" key="19">
    <source>
        <dbReference type="Proteomes" id="UP000268469"/>
    </source>
</evidence>
<dbReference type="PANTHER" id="PTHR11070:SF59">
    <property type="entry name" value="DNA 3'-5' HELICASE"/>
    <property type="match status" value="1"/>
</dbReference>
<dbReference type="GO" id="GO:0043138">
    <property type="term" value="F:3'-5' DNA helicase activity"/>
    <property type="evidence" value="ECO:0007669"/>
    <property type="project" value="UniProtKB-EC"/>
</dbReference>
<comment type="catalytic activity">
    <reaction evidence="14">
        <text>ATP + H2O = ADP + phosphate + H(+)</text>
        <dbReference type="Rhea" id="RHEA:13065"/>
        <dbReference type="ChEBI" id="CHEBI:15377"/>
        <dbReference type="ChEBI" id="CHEBI:15378"/>
        <dbReference type="ChEBI" id="CHEBI:30616"/>
        <dbReference type="ChEBI" id="CHEBI:43474"/>
        <dbReference type="ChEBI" id="CHEBI:456216"/>
        <dbReference type="EC" id="5.6.2.4"/>
    </reaction>
</comment>
<dbReference type="GO" id="GO:0033202">
    <property type="term" value="C:DNA helicase complex"/>
    <property type="evidence" value="ECO:0007669"/>
    <property type="project" value="TreeGrafter"/>
</dbReference>
<dbReference type="GO" id="GO:0000725">
    <property type="term" value="P:recombinational repair"/>
    <property type="evidence" value="ECO:0007669"/>
    <property type="project" value="TreeGrafter"/>
</dbReference>
<dbReference type="InterPro" id="IPR014017">
    <property type="entry name" value="DNA_helicase_UvrD-like_C"/>
</dbReference>